<keyword evidence="3 12" id="KW-0732">Signal</keyword>
<accession>A0AAF0XVI7</accession>
<keyword evidence="11" id="KW-0812">Transmembrane</keyword>
<feature type="domain" description="Gnk2-homologous" evidence="14">
    <location>
        <begin position="33"/>
        <end position="135"/>
    </location>
</feature>
<sequence length="622" mass="68649">MGRNMSKKMIILLGRVFLIFLMNIGGVLSDPQTKLLKEDCSQFAIGIEMSEFLSNFNKTFGDIRKQLLTDSSIHFATAVEMNVYGMVQCRNYLSSADCVACLDVAWTRIRRNCPSGDGGHVIYQGCFLRYEARNFFTQSILITFESSAGVCSTKKSKYDSGIFSPVVEGLLTDLVAATPKIKGFFAATTRPVLNGGATGSVYAVAQCIETISRKDCQSCLTIGYNNIQSCPPASEASSADAGCFLRYSDASFFADKRVTNITPYLGKRNMRSKTAITWGVVGSLCFLLLIFGVFLWYQLVRRPNMADRGDIVGVDKLQGPVIYNFKDLKSATRSFSEDSKIGEGAFGDVYKGIMKNGDIVAVKKLSVTTSKAKTDFENEVRLISNVNHRNIIRLLGCGGRGANLLLVFEYMANGSLDTFLYGEKRGSLSWKHRVDIILGIARGLAYIHEQFHSCIIHRDIKSSNILLDDDFQPKIADFGLARLICDDQSHVSTKFAGTVGYTAPEYAVHGQLSEKVDTYAFGVVVLEIVAGKRCTNLTAEPVAVSLLEHAWNFYENATLSDFVDETLDPKDYVVDDVRKIIEIALMCTQSPTSVRPTMSKVVALLTDDHSIEQKPVGKPTFF</sequence>
<keyword evidence="1" id="KW-0723">Serine/threonine-protein kinase</keyword>
<evidence type="ECO:0000256" key="7">
    <source>
        <dbReference type="ARBA" id="ARBA00022840"/>
    </source>
</evidence>
<dbReference type="SMART" id="SM00220">
    <property type="entry name" value="S_TKc"/>
    <property type="match status" value="1"/>
</dbReference>
<name>A0AAF0XVI7_DAUCS</name>
<feature type="domain" description="Protein kinase" evidence="13">
    <location>
        <begin position="335"/>
        <end position="612"/>
    </location>
</feature>
<feature type="binding site" evidence="10">
    <location>
        <position position="364"/>
    </location>
    <ligand>
        <name>ATP</name>
        <dbReference type="ChEBI" id="CHEBI:30616"/>
    </ligand>
</feature>
<evidence type="ECO:0000256" key="3">
    <source>
        <dbReference type="ARBA" id="ARBA00022729"/>
    </source>
</evidence>
<keyword evidence="8" id="KW-0675">Receptor</keyword>
<dbReference type="GO" id="GO:0005524">
    <property type="term" value="F:ATP binding"/>
    <property type="evidence" value="ECO:0007669"/>
    <property type="project" value="UniProtKB-UniRule"/>
</dbReference>
<evidence type="ECO:0000256" key="1">
    <source>
        <dbReference type="ARBA" id="ARBA00022527"/>
    </source>
</evidence>
<evidence type="ECO:0000256" key="12">
    <source>
        <dbReference type="SAM" id="SignalP"/>
    </source>
</evidence>
<dbReference type="PROSITE" id="PS51473">
    <property type="entry name" value="GNK2"/>
    <property type="match status" value="2"/>
</dbReference>
<reference evidence="15" key="2">
    <citation type="submission" date="2022-03" db="EMBL/GenBank/DDBJ databases">
        <title>Draft title - Genomic analysis of global carrot germplasm unveils the trajectory of domestication and the origin of high carotenoid orange carrot.</title>
        <authorList>
            <person name="Iorizzo M."/>
            <person name="Ellison S."/>
            <person name="Senalik D."/>
            <person name="Macko-Podgorni A."/>
            <person name="Grzebelus D."/>
            <person name="Bostan H."/>
            <person name="Rolling W."/>
            <person name="Curaba J."/>
            <person name="Simon P."/>
        </authorList>
    </citation>
    <scope>NUCLEOTIDE SEQUENCE</scope>
    <source>
        <tissue evidence="15">Leaf</tissue>
    </source>
</reference>
<dbReference type="Pfam" id="PF00069">
    <property type="entry name" value="Pkinase"/>
    <property type="match status" value="1"/>
</dbReference>
<evidence type="ECO:0000313" key="15">
    <source>
        <dbReference type="EMBL" id="WOH15086.1"/>
    </source>
</evidence>
<organism evidence="15 16">
    <name type="scientific">Daucus carota subsp. sativus</name>
    <name type="common">Carrot</name>
    <dbReference type="NCBI Taxonomy" id="79200"/>
    <lineage>
        <taxon>Eukaryota</taxon>
        <taxon>Viridiplantae</taxon>
        <taxon>Streptophyta</taxon>
        <taxon>Embryophyta</taxon>
        <taxon>Tracheophyta</taxon>
        <taxon>Spermatophyta</taxon>
        <taxon>Magnoliopsida</taxon>
        <taxon>eudicotyledons</taxon>
        <taxon>Gunneridae</taxon>
        <taxon>Pentapetalae</taxon>
        <taxon>asterids</taxon>
        <taxon>campanulids</taxon>
        <taxon>Apiales</taxon>
        <taxon>Apiaceae</taxon>
        <taxon>Apioideae</taxon>
        <taxon>Scandiceae</taxon>
        <taxon>Daucinae</taxon>
        <taxon>Daucus</taxon>
        <taxon>Daucus sect. Daucus</taxon>
    </lineage>
</organism>
<dbReference type="Gene3D" id="3.30.430.20">
    <property type="entry name" value="Gnk2 domain, C-X8-C-X2-C motif"/>
    <property type="match status" value="2"/>
</dbReference>
<dbReference type="PANTHER" id="PTHR47973">
    <property type="entry name" value="CYSTEINE-RICH RECEPTOR-LIKE PROTEIN KINASE 3"/>
    <property type="match status" value="1"/>
</dbReference>
<evidence type="ECO:0000313" key="16">
    <source>
        <dbReference type="Proteomes" id="UP000077755"/>
    </source>
</evidence>
<evidence type="ECO:0000256" key="5">
    <source>
        <dbReference type="ARBA" id="ARBA00022741"/>
    </source>
</evidence>
<dbReference type="InterPro" id="IPR002902">
    <property type="entry name" value="GNK2"/>
</dbReference>
<evidence type="ECO:0000259" key="14">
    <source>
        <dbReference type="PROSITE" id="PS51473"/>
    </source>
</evidence>
<keyword evidence="2" id="KW-0808">Transferase</keyword>
<keyword evidence="7 10" id="KW-0067">ATP-binding</keyword>
<keyword evidence="11" id="KW-1133">Transmembrane helix</keyword>
<evidence type="ECO:0000259" key="13">
    <source>
        <dbReference type="PROSITE" id="PS50011"/>
    </source>
</evidence>
<feature type="transmembrane region" description="Helical" evidence="11">
    <location>
        <begin position="275"/>
        <end position="297"/>
    </location>
</feature>
<dbReference type="InterPro" id="IPR008271">
    <property type="entry name" value="Ser/Thr_kinase_AS"/>
</dbReference>
<keyword evidence="4" id="KW-0677">Repeat</keyword>
<proteinExistence type="predicted"/>
<reference evidence="15" key="1">
    <citation type="journal article" date="2016" name="Nat. Genet.">
        <title>A high-quality carrot genome assembly provides new insights into carotenoid accumulation and asterid genome evolution.</title>
        <authorList>
            <person name="Iorizzo M."/>
            <person name="Ellison S."/>
            <person name="Senalik D."/>
            <person name="Zeng P."/>
            <person name="Satapoomin P."/>
            <person name="Huang J."/>
            <person name="Bowman M."/>
            <person name="Iovene M."/>
            <person name="Sanseverino W."/>
            <person name="Cavagnaro P."/>
            <person name="Yildiz M."/>
            <person name="Macko-Podgorni A."/>
            <person name="Moranska E."/>
            <person name="Grzebelus E."/>
            <person name="Grzebelus D."/>
            <person name="Ashrafi H."/>
            <person name="Zheng Z."/>
            <person name="Cheng S."/>
            <person name="Spooner D."/>
            <person name="Van Deynze A."/>
            <person name="Simon P."/>
        </authorList>
    </citation>
    <scope>NUCLEOTIDE SEQUENCE</scope>
    <source>
        <tissue evidence="15">Leaf</tissue>
    </source>
</reference>
<evidence type="ECO:0000256" key="9">
    <source>
        <dbReference type="ARBA" id="ARBA00023180"/>
    </source>
</evidence>
<feature type="domain" description="Gnk2-homologous" evidence="14">
    <location>
        <begin position="145"/>
        <end position="252"/>
    </location>
</feature>
<keyword evidence="11" id="KW-0472">Membrane</keyword>
<dbReference type="Gene3D" id="3.30.200.20">
    <property type="entry name" value="Phosphorylase Kinase, domain 1"/>
    <property type="match status" value="1"/>
</dbReference>
<dbReference type="PROSITE" id="PS00107">
    <property type="entry name" value="PROTEIN_KINASE_ATP"/>
    <property type="match status" value="1"/>
</dbReference>
<keyword evidence="6" id="KW-0418">Kinase</keyword>
<evidence type="ECO:0008006" key="17">
    <source>
        <dbReference type="Google" id="ProtNLM"/>
    </source>
</evidence>
<dbReference type="SUPFAM" id="SSF56112">
    <property type="entry name" value="Protein kinase-like (PK-like)"/>
    <property type="match status" value="1"/>
</dbReference>
<dbReference type="FunFam" id="1.10.510.10:FF:000336">
    <property type="entry name" value="Cysteine-rich receptor-like protein kinase 2"/>
    <property type="match status" value="1"/>
</dbReference>
<evidence type="ECO:0000256" key="10">
    <source>
        <dbReference type="PROSITE-ProRule" id="PRU10141"/>
    </source>
</evidence>
<dbReference type="Gene3D" id="1.10.510.10">
    <property type="entry name" value="Transferase(Phosphotransferase) domain 1"/>
    <property type="match status" value="1"/>
</dbReference>
<dbReference type="AlphaFoldDB" id="A0AAF0XVI7"/>
<evidence type="ECO:0000256" key="4">
    <source>
        <dbReference type="ARBA" id="ARBA00022737"/>
    </source>
</evidence>
<dbReference type="Pfam" id="PF01657">
    <property type="entry name" value="Stress-antifung"/>
    <property type="match status" value="2"/>
</dbReference>
<dbReference type="InterPro" id="IPR017441">
    <property type="entry name" value="Protein_kinase_ATP_BS"/>
</dbReference>
<dbReference type="PROSITE" id="PS00108">
    <property type="entry name" value="PROTEIN_KINASE_ST"/>
    <property type="match status" value="1"/>
</dbReference>
<feature type="chain" id="PRO_5042257938" description="Protein kinase domain-containing protein" evidence="12">
    <location>
        <begin position="30"/>
        <end position="622"/>
    </location>
</feature>
<gene>
    <name evidence="15" type="ORF">DCAR_0934621</name>
</gene>
<evidence type="ECO:0000256" key="8">
    <source>
        <dbReference type="ARBA" id="ARBA00023170"/>
    </source>
</evidence>
<evidence type="ECO:0000256" key="11">
    <source>
        <dbReference type="SAM" id="Phobius"/>
    </source>
</evidence>
<keyword evidence="5 10" id="KW-0547">Nucleotide-binding</keyword>
<dbReference type="InterPro" id="IPR052059">
    <property type="entry name" value="CR_Ser/Thr_kinase"/>
</dbReference>
<dbReference type="PROSITE" id="PS50011">
    <property type="entry name" value="PROTEIN_KINASE_DOM"/>
    <property type="match status" value="1"/>
</dbReference>
<protein>
    <recommendedName>
        <fullName evidence="17">Protein kinase domain-containing protein</fullName>
    </recommendedName>
</protein>
<evidence type="ECO:0000256" key="2">
    <source>
        <dbReference type="ARBA" id="ARBA00022679"/>
    </source>
</evidence>
<keyword evidence="9" id="KW-0325">Glycoprotein</keyword>
<dbReference type="InterPro" id="IPR011009">
    <property type="entry name" value="Kinase-like_dom_sf"/>
</dbReference>
<keyword evidence="16" id="KW-1185">Reference proteome</keyword>
<dbReference type="InterPro" id="IPR038408">
    <property type="entry name" value="GNK2_sf"/>
</dbReference>
<dbReference type="EMBL" id="CP093351">
    <property type="protein sequence ID" value="WOH15086.1"/>
    <property type="molecule type" value="Genomic_DNA"/>
</dbReference>
<evidence type="ECO:0000256" key="6">
    <source>
        <dbReference type="ARBA" id="ARBA00022777"/>
    </source>
</evidence>
<dbReference type="CDD" id="cd14066">
    <property type="entry name" value="STKc_IRAK"/>
    <property type="match status" value="1"/>
</dbReference>
<dbReference type="CDD" id="cd23509">
    <property type="entry name" value="Gnk2-like"/>
    <property type="match status" value="2"/>
</dbReference>
<feature type="signal peptide" evidence="12">
    <location>
        <begin position="1"/>
        <end position="29"/>
    </location>
</feature>
<dbReference type="InterPro" id="IPR000719">
    <property type="entry name" value="Prot_kinase_dom"/>
</dbReference>
<dbReference type="Proteomes" id="UP000077755">
    <property type="component" value="Chromosome 9"/>
</dbReference>
<dbReference type="GO" id="GO:0004674">
    <property type="term" value="F:protein serine/threonine kinase activity"/>
    <property type="evidence" value="ECO:0007669"/>
    <property type="project" value="UniProtKB-KW"/>
</dbReference>